<dbReference type="SMART" id="SM00388">
    <property type="entry name" value="HisKA"/>
    <property type="match status" value="1"/>
</dbReference>
<dbReference type="InterPro" id="IPR003594">
    <property type="entry name" value="HATPase_dom"/>
</dbReference>
<dbReference type="Pfam" id="PF02518">
    <property type="entry name" value="HATPase_c"/>
    <property type="match status" value="1"/>
</dbReference>
<dbReference type="RefSeq" id="WP_133228558.1">
    <property type="nucleotide sequence ID" value="NZ_SMRT01000005.1"/>
</dbReference>
<dbReference type="InterPro" id="IPR050351">
    <property type="entry name" value="BphY/WalK/GraS-like"/>
</dbReference>
<dbReference type="GO" id="GO:0005524">
    <property type="term" value="F:ATP binding"/>
    <property type="evidence" value="ECO:0007669"/>
    <property type="project" value="UniProtKB-KW"/>
</dbReference>
<dbReference type="GO" id="GO:0016036">
    <property type="term" value="P:cellular response to phosphate starvation"/>
    <property type="evidence" value="ECO:0007669"/>
    <property type="project" value="TreeGrafter"/>
</dbReference>
<dbReference type="InterPro" id="IPR003661">
    <property type="entry name" value="HisK_dim/P_dom"/>
</dbReference>
<dbReference type="InterPro" id="IPR004358">
    <property type="entry name" value="Sig_transdc_His_kin-like_C"/>
</dbReference>
<keyword evidence="4" id="KW-0597">Phosphoprotein</keyword>
<evidence type="ECO:0000256" key="4">
    <source>
        <dbReference type="ARBA" id="ARBA00022553"/>
    </source>
</evidence>
<dbReference type="SUPFAM" id="SSF47384">
    <property type="entry name" value="Homodimeric domain of signal transducing histidine kinase"/>
    <property type="match status" value="1"/>
</dbReference>
<evidence type="ECO:0000313" key="12">
    <source>
        <dbReference type="Proteomes" id="UP000295636"/>
    </source>
</evidence>
<organism evidence="11 12">
    <name type="scientific">Paenibacillus piri</name>
    <dbReference type="NCBI Taxonomy" id="2547395"/>
    <lineage>
        <taxon>Bacteria</taxon>
        <taxon>Bacillati</taxon>
        <taxon>Bacillota</taxon>
        <taxon>Bacilli</taxon>
        <taxon>Bacillales</taxon>
        <taxon>Paenibacillaceae</taxon>
        <taxon>Paenibacillus</taxon>
    </lineage>
</organism>
<keyword evidence="5" id="KW-0808">Transferase</keyword>
<comment type="catalytic activity">
    <reaction evidence="1">
        <text>ATP + protein L-histidine = ADP + protein N-phospho-L-histidine.</text>
        <dbReference type="EC" id="2.7.13.3"/>
    </reaction>
</comment>
<dbReference type="AlphaFoldDB" id="A0A4R5KPJ2"/>
<dbReference type="CDD" id="cd00075">
    <property type="entry name" value="HATPase"/>
    <property type="match status" value="1"/>
</dbReference>
<dbReference type="InterPro" id="IPR036097">
    <property type="entry name" value="HisK_dim/P_sf"/>
</dbReference>
<dbReference type="GO" id="GO:0000155">
    <property type="term" value="F:phosphorelay sensor kinase activity"/>
    <property type="evidence" value="ECO:0007669"/>
    <property type="project" value="InterPro"/>
</dbReference>
<dbReference type="Gene3D" id="1.10.287.130">
    <property type="match status" value="1"/>
</dbReference>
<dbReference type="SUPFAM" id="SSF55874">
    <property type="entry name" value="ATPase domain of HSP90 chaperone/DNA topoisomerase II/histidine kinase"/>
    <property type="match status" value="1"/>
</dbReference>
<dbReference type="Gene3D" id="3.30.565.10">
    <property type="entry name" value="Histidine kinase-like ATPase, C-terminal domain"/>
    <property type="match status" value="1"/>
</dbReference>
<keyword evidence="7 11" id="KW-0418">Kinase</keyword>
<evidence type="ECO:0000256" key="7">
    <source>
        <dbReference type="ARBA" id="ARBA00022777"/>
    </source>
</evidence>
<evidence type="ECO:0000313" key="11">
    <source>
        <dbReference type="EMBL" id="TDF97496.1"/>
    </source>
</evidence>
<evidence type="ECO:0000256" key="8">
    <source>
        <dbReference type="ARBA" id="ARBA00022840"/>
    </source>
</evidence>
<dbReference type="GO" id="GO:0004721">
    <property type="term" value="F:phosphoprotein phosphatase activity"/>
    <property type="evidence" value="ECO:0007669"/>
    <property type="project" value="TreeGrafter"/>
</dbReference>
<keyword evidence="6" id="KW-0547">Nucleotide-binding</keyword>
<keyword evidence="8" id="KW-0067">ATP-binding</keyword>
<dbReference type="PROSITE" id="PS50109">
    <property type="entry name" value="HIS_KIN"/>
    <property type="match status" value="1"/>
</dbReference>
<dbReference type="SMART" id="SM00387">
    <property type="entry name" value="HATPase_c"/>
    <property type="match status" value="1"/>
</dbReference>
<dbReference type="Pfam" id="PF00512">
    <property type="entry name" value="HisKA"/>
    <property type="match status" value="1"/>
</dbReference>
<feature type="domain" description="Histidine kinase" evidence="10">
    <location>
        <begin position="96"/>
        <end position="319"/>
    </location>
</feature>
<dbReference type="InterPro" id="IPR005467">
    <property type="entry name" value="His_kinase_dom"/>
</dbReference>
<evidence type="ECO:0000256" key="5">
    <source>
        <dbReference type="ARBA" id="ARBA00022679"/>
    </source>
</evidence>
<name>A0A4R5KPJ2_9BACL</name>
<dbReference type="OrthoDB" id="9813151at2"/>
<reference evidence="11 12" key="1">
    <citation type="submission" date="2019-03" db="EMBL/GenBank/DDBJ databases">
        <title>This is whole genome sequence of Paenibacillus sp MS74 strain.</title>
        <authorList>
            <person name="Trinh H.N."/>
        </authorList>
    </citation>
    <scope>NUCLEOTIDE SEQUENCE [LARGE SCALE GENOMIC DNA]</scope>
    <source>
        <strain evidence="11 12">MS74</strain>
    </source>
</reference>
<sequence length="325" mass="37300">MSHDNNGKMDIFHNELQFLEAARGILDHREQYVDNELLPHYEQLLHEYESLVRLTTKIFRISDLQSENVKRQETEIRRYNDHLQQMETSRRQLLTDISHELGTPMTSIQGYLRAMLDNIIEPNAKYLQMIYNKTVLINQLVEDLFEISKLEMNQTKMEFIDIPVDDLLIMFRHKFELEINDRGYLFAMEPLQGLPALQRAVVSVDTVRIEQVMNNLISNAFKYTPPGGLIKFQCEVDAEQSVCTVKVCDSGPGIDESSLPNVFDRFYRGDKSRQKQPPDGSGLGLAIAHEIIKKHNGRMGVDSKMGEGASFHFSLPIVIKQLGTG</sequence>
<proteinExistence type="predicted"/>
<accession>A0A4R5KPJ2</accession>
<evidence type="ECO:0000256" key="2">
    <source>
        <dbReference type="ARBA" id="ARBA00004651"/>
    </source>
</evidence>
<keyword evidence="9" id="KW-0902">Two-component regulatory system</keyword>
<dbReference type="PANTHER" id="PTHR45453:SF1">
    <property type="entry name" value="PHOSPHATE REGULON SENSOR PROTEIN PHOR"/>
    <property type="match status" value="1"/>
</dbReference>
<evidence type="ECO:0000259" key="10">
    <source>
        <dbReference type="PROSITE" id="PS50109"/>
    </source>
</evidence>
<protein>
    <recommendedName>
        <fullName evidence="3">histidine kinase</fullName>
        <ecNumber evidence="3">2.7.13.3</ecNumber>
    </recommendedName>
</protein>
<dbReference type="Proteomes" id="UP000295636">
    <property type="component" value="Unassembled WGS sequence"/>
</dbReference>
<keyword evidence="12" id="KW-1185">Reference proteome</keyword>
<dbReference type="CDD" id="cd00082">
    <property type="entry name" value="HisKA"/>
    <property type="match status" value="1"/>
</dbReference>
<evidence type="ECO:0000256" key="1">
    <source>
        <dbReference type="ARBA" id="ARBA00000085"/>
    </source>
</evidence>
<evidence type="ECO:0000256" key="9">
    <source>
        <dbReference type="ARBA" id="ARBA00023012"/>
    </source>
</evidence>
<dbReference type="PANTHER" id="PTHR45453">
    <property type="entry name" value="PHOSPHATE REGULON SENSOR PROTEIN PHOR"/>
    <property type="match status" value="1"/>
</dbReference>
<dbReference type="PRINTS" id="PR00344">
    <property type="entry name" value="BCTRLSENSOR"/>
</dbReference>
<comment type="subcellular location">
    <subcellularLocation>
        <location evidence="2">Cell membrane</location>
        <topology evidence="2">Multi-pass membrane protein</topology>
    </subcellularLocation>
</comment>
<dbReference type="EC" id="2.7.13.3" evidence="3"/>
<gene>
    <name evidence="11" type="ORF">E1757_12805</name>
</gene>
<dbReference type="EMBL" id="SMRT01000005">
    <property type="protein sequence ID" value="TDF97496.1"/>
    <property type="molecule type" value="Genomic_DNA"/>
</dbReference>
<dbReference type="GO" id="GO:0005886">
    <property type="term" value="C:plasma membrane"/>
    <property type="evidence" value="ECO:0007669"/>
    <property type="project" value="UniProtKB-SubCell"/>
</dbReference>
<dbReference type="InterPro" id="IPR036890">
    <property type="entry name" value="HATPase_C_sf"/>
</dbReference>
<comment type="caution">
    <text evidence="11">The sequence shown here is derived from an EMBL/GenBank/DDBJ whole genome shotgun (WGS) entry which is preliminary data.</text>
</comment>
<evidence type="ECO:0000256" key="6">
    <source>
        <dbReference type="ARBA" id="ARBA00022741"/>
    </source>
</evidence>
<dbReference type="FunFam" id="3.30.565.10:FF:000006">
    <property type="entry name" value="Sensor histidine kinase WalK"/>
    <property type="match status" value="1"/>
</dbReference>
<evidence type="ECO:0000256" key="3">
    <source>
        <dbReference type="ARBA" id="ARBA00012438"/>
    </source>
</evidence>